<sequence length="403" mass="44740">MPAYVIPAAVVVTVAWLLWRFLPVGKFHGQPVMLRHWWKFRRPMRIEAATRALRAAEKLPATQRLAALIQLEEKYGGDWLSGDSVRGAIIASGQDDALPWVSRILGAKRYRGVATDVIKACTSGDAQPHYRVQMFKMLLPLLDSRAADGIQLGIAAALLELDRDWAMRILTSPEYLTAEHPLFLDIFSAMNDAKVPLPPIEYAPVGQPRSYRDVAVRLQMARAAATVDPSEGERLLKLLIDSGAEVRARAGMELAALRGLPHPDSIGGRAYRGGVANLNDRERAVMIAYRASYAISNGNLMILVEHDELEGVSLAEIVEAFRETGAPARAAWVEAFMAILGPVAMERNPEVRKSRIKALGDDFRRQLSALQEGGLPVEAGEYEEDDLFLYIYMLEHEADFERE</sequence>
<evidence type="ECO:0000313" key="2">
    <source>
        <dbReference type="Proteomes" id="UP001320876"/>
    </source>
</evidence>
<protein>
    <recommendedName>
        <fullName evidence="3">HEAT repeat domain-containing protein</fullName>
    </recommendedName>
</protein>
<comment type="caution">
    <text evidence="1">The sequence shown here is derived from an EMBL/GenBank/DDBJ whole genome shotgun (WGS) entry which is preliminary data.</text>
</comment>
<evidence type="ECO:0008006" key="3">
    <source>
        <dbReference type="Google" id="ProtNLM"/>
    </source>
</evidence>
<dbReference type="Proteomes" id="UP001320876">
    <property type="component" value="Unassembled WGS sequence"/>
</dbReference>
<dbReference type="EMBL" id="JAPDDT010000008">
    <property type="protein sequence ID" value="MCW1924550.1"/>
    <property type="molecule type" value="Genomic_DNA"/>
</dbReference>
<dbReference type="RefSeq" id="WP_264488657.1">
    <property type="nucleotide sequence ID" value="NZ_JAPDDT010000008.1"/>
</dbReference>
<organism evidence="1 2">
    <name type="scientific">Luteolibacter arcticus</name>
    <dbReference type="NCBI Taxonomy" id="1581411"/>
    <lineage>
        <taxon>Bacteria</taxon>
        <taxon>Pseudomonadati</taxon>
        <taxon>Verrucomicrobiota</taxon>
        <taxon>Verrucomicrobiia</taxon>
        <taxon>Verrucomicrobiales</taxon>
        <taxon>Verrucomicrobiaceae</taxon>
        <taxon>Luteolibacter</taxon>
    </lineage>
</organism>
<proteinExistence type="predicted"/>
<keyword evidence="2" id="KW-1185">Reference proteome</keyword>
<accession>A0ABT3GM04</accession>
<gene>
    <name evidence="1" type="ORF">OKA05_18435</name>
</gene>
<evidence type="ECO:0000313" key="1">
    <source>
        <dbReference type="EMBL" id="MCW1924550.1"/>
    </source>
</evidence>
<name>A0ABT3GM04_9BACT</name>
<reference evidence="1 2" key="1">
    <citation type="submission" date="2022-10" db="EMBL/GenBank/DDBJ databases">
        <title>Luteolibacter arcticus strain CCTCC AB 2014275, whole genome shotgun sequencing project.</title>
        <authorList>
            <person name="Zhao G."/>
            <person name="Shen L."/>
        </authorList>
    </citation>
    <scope>NUCLEOTIDE SEQUENCE [LARGE SCALE GENOMIC DNA]</scope>
    <source>
        <strain evidence="1 2">CCTCC AB 2014275</strain>
    </source>
</reference>